<organism evidence="3 4">
    <name type="scientific">Deinandra increscens subsp. villosa</name>
    <dbReference type="NCBI Taxonomy" id="3103831"/>
    <lineage>
        <taxon>Eukaryota</taxon>
        <taxon>Viridiplantae</taxon>
        <taxon>Streptophyta</taxon>
        <taxon>Embryophyta</taxon>
        <taxon>Tracheophyta</taxon>
        <taxon>Spermatophyta</taxon>
        <taxon>Magnoliopsida</taxon>
        <taxon>eudicotyledons</taxon>
        <taxon>Gunneridae</taxon>
        <taxon>Pentapetalae</taxon>
        <taxon>asterids</taxon>
        <taxon>campanulids</taxon>
        <taxon>Asterales</taxon>
        <taxon>Asteraceae</taxon>
        <taxon>Asteroideae</taxon>
        <taxon>Heliantheae alliance</taxon>
        <taxon>Madieae</taxon>
        <taxon>Madiinae</taxon>
        <taxon>Deinandra</taxon>
    </lineage>
</organism>
<dbReference type="AlphaFoldDB" id="A0AAP0DPD1"/>
<dbReference type="CDD" id="cd06257">
    <property type="entry name" value="DnaJ"/>
    <property type="match status" value="1"/>
</dbReference>
<dbReference type="Pfam" id="PF00226">
    <property type="entry name" value="DnaJ"/>
    <property type="match status" value="1"/>
</dbReference>
<comment type="caution">
    <text evidence="3">The sequence shown here is derived from an EMBL/GenBank/DDBJ whole genome shotgun (WGS) entry which is preliminary data.</text>
</comment>
<dbReference type="InterPro" id="IPR035979">
    <property type="entry name" value="RBD_domain_sf"/>
</dbReference>
<protein>
    <recommendedName>
        <fullName evidence="2">J domain-containing protein</fullName>
    </recommendedName>
</protein>
<evidence type="ECO:0000259" key="2">
    <source>
        <dbReference type="PROSITE" id="PS50076"/>
    </source>
</evidence>
<dbReference type="PANTHER" id="PTHR45098">
    <property type="entry name" value="DNAJ DOMAIN CONTAINING PROTEIN, EXPRESSED"/>
    <property type="match status" value="1"/>
</dbReference>
<dbReference type="EMBL" id="JBCNJP010000007">
    <property type="protein sequence ID" value="KAK9074799.1"/>
    <property type="molecule type" value="Genomic_DNA"/>
</dbReference>
<proteinExistence type="predicted"/>
<dbReference type="Proteomes" id="UP001408789">
    <property type="component" value="Unassembled WGS sequence"/>
</dbReference>
<dbReference type="PROSITE" id="PS50076">
    <property type="entry name" value="DNAJ_2"/>
    <property type="match status" value="1"/>
</dbReference>
<dbReference type="SMART" id="SM00271">
    <property type="entry name" value="DnaJ"/>
    <property type="match status" value="1"/>
</dbReference>
<dbReference type="Gene3D" id="1.10.287.110">
    <property type="entry name" value="DnaJ domain"/>
    <property type="match status" value="1"/>
</dbReference>
<keyword evidence="4" id="KW-1185">Reference proteome</keyword>
<feature type="region of interest" description="Disordered" evidence="1">
    <location>
        <begin position="81"/>
        <end position="124"/>
    </location>
</feature>
<feature type="domain" description="J" evidence="2">
    <location>
        <begin position="6"/>
        <end position="76"/>
    </location>
</feature>
<dbReference type="InterPro" id="IPR001623">
    <property type="entry name" value="DnaJ_domain"/>
</dbReference>
<dbReference type="InterPro" id="IPR018253">
    <property type="entry name" value="DnaJ_domain_CS"/>
</dbReference>
<dbReference type="SUPFAM" id="SSF54928">
    <property type="entry name" value="RNA-binding domain, RBD"/>
    <property type="match status" value="1"/>
</dbReference>
<reference evidence="3 4" key="1">
    <citation type="submission" date="2024-04" db="EMBL/GenBank/DDBJ databases">
        <title>The reference genome of an endangered Asteraceae, Deinandra increscens subsp. villosa, native to the Central Coast of California.</title>
        <authorList>
            <person name="Guilliams M."/>
            <person name="Hasenstab-Lehman K."/>
            <person name="Meyer R."/>
            <person name="Mcevoy S."/>
        </authorList>
    </citation>
    <scope>NUCLEOTIDE SEQUENCE [LARGE SCALE GENOMIC DNA]</scope>
    <source>
        <tissue evidence="3">Leaf</tissue>
    </source>
</reference>
<dbReference type="InterPro" id="IPR034254">
    <property type="entry name" value="DNAJC17_RRM"/>
</dbReference>
<dbReference type="SUPFAM" id="SSF46565">
    <property type="entry name" value="Chaperone J-domain"/>
    <property type="match status" value="1"/>
</dbReference>
<dbReference type="GO" id="GO:0003676">
    <property type="term" value="F:nucleic acid binding"/>
    <property type="evidence" value="ECO:0007669"/>
    <property type="project" value="InterPro"/>
</dbReference>
<dbReference type="CDD" id="cd12429">
    <property type="entry name" value="RRM_DNAJC17"/>
    <property type="match status" value="1"/>
</dbReference>
<dbReference type="PANTHER" id="PTHR45098:SF1">
    <property type="entry name" value="DNAJ DOMAIN CONTAINING PROTEIN, EXPRESSED"/>
    <property type="match status" value="1"/>
</dbReference>
<feature type="compositionally biased region" description="Basic and acidic residues" evidence="1">
    <location>
        <begin position="96"/>
        <end position="106"/>
    </location>
</feature>
<gene>
    <name evidence="3" type="ORF">SSX86_003117</name>
</gene>
<accession>A0AAP0DPD1</accession>
<dbReference type="PROSITE" id="PS00636">
    <property type="entry name" value="DNAJ_1"/>
    <property type="match status" value="1"/>
</dbReference>
<name>A0AAP0DPD1_9ASTR</name>
<dbReference type="Gene3D" id="3.30.70.330">
    <property type="match status" value="1"/>
</dbReference>
<sequence>MDVDIDHYVILGLPSGEEGFKLTEKEIKKAYRLKALKLHPDKRPDDPNAPANFQKLKTSYQILIDEKERKLFHDLLRLKQQKLQRQSQQDSKRRRMMSDLEERERSAFASHDSSTKATSEEESIARKLKEEISRICAMHANKSTPTAAATMKKQSGMGETSTSGLSVADKEKMLKVSWEKGGLDYSAQRLTELFETFGEVEYVRIRGKKRSAFIIMATKEAAVAATGTMCGDLSNPLLVVPLQPTVAASFPTAREPVVPQLNEVLGGVGYQAFEDSVLQNLQKLELDSTKGPGKNKRKWNETEDEKLVAAMLNVLNSGSNYKSDNGFKPGFFNSVEQQLESHFPKLAYEQNHI</sequence>
<dbReference type="InterPro" id="IPR012677">
    <property type="entry name" value="Nucleotide-bd_a/b_plait_sf"/>
</dbReference>
<dbReference type="PRINTS" id="PR00625">
    <property type="entry name" value="JDOMAIN"/>
</dbReference>
<evidence type="ECO:0000313" key="3">
    <source>
        <dbReference type="EMBL" id="KAK9074799.1"/>
    </source>
</evidence>
<dbReference type="InterPro" id="IPR036869">
    <property type="entry name" value="J_dom_sf"/>
</dbReference>
<feature type="region of interest" description="Disordered" evidence="1">
    <location>
        <begin position="143"/>
        <end position="164"/>
    </location>
</feature>
<evidence type="ECO:0000313" key="4">
    <source>
        <dbReference type="Proteomes" id="UP001408789"/>
    </source>
</evidence>
<evidence type="ECO:0000256" key="1">
    <source>
        <dbReference type="SAM" id="MobiDB-lite"/>
    </source>
</evidence>